<evidence type="ECO:0000256" key="1">
    <source>
        <dbReference type="SAM" id="SignalP"/>
    </source>
</evidence>
<organism evidence="2">
    <name type="scientific">Candidatus Berkiella cookevillensis</name>
    <dbReference type="NCBI Taxonomy" id="437022"/>
    <lineage>
        <taxon>Bacteria</taxon>
        <taxon>Pseudomonadati</taxon>
        <taxon>Pseudomonadota</taxon>
        <taxon>Gammaproteobacteria</taxon>
        <taxon>Candidatus Berkiellales</taxon>
        <taxon>Candidatus Berkiellaceae</taxon>
        <taxon>Candidatus Berkiella</taxon>
    </lineage>
</organism>
<protein>
    <submittedName>
        <fullName evidence="3">Peptidoglycan binding protein CsiV</fullName>
    </submittedName>
</protein>
<dbReference type="RefSeq" id="WP_057624028.1">
    <property type="nucleotide sequence ID" value="NZ_LKHV02000001.1"/>
</dbReference>
<keyword evidence="4" id="KW-1185">Reference proteome</keyword>
<dbReference type="Pfam" id="PF10972">
    <property type="entry name" value="CsiV"/>
    <property type="match status" value="1"/>
</dbReference>
<proteinExistence type="predicted"/>
<reference evidence="2" key="1">
    <citation type="submission" date="2015-09" db="EMBL/GenBank/DDBJ databases">
        <title>Draft Genome Sequences of Two Novel Amoeba-resistant Intranuclear Bacteria, Candidatus Berkiella cookevillensis and Candidatus Berkiella aquae.</title>
        <authorList>
            <person name="Mehari Y.T."/>
            <person name="Arivett B.A."/>
            <person name="Farone A.L."/>
            <person name="Gunderson J.H."/>
            <person name="Farone M.B."/>
        </authorList>
    </citation>
    <scope>NUCLEOTIDE SEQUENCE [LARGE SCALE GENOMIC DNA]</scope>
    <source>
        <strain evidence="2">CC99</strain>
    </source>
</reference>
<comment type="caution">
    <text evidence="2">The sequence shown here is derived from an EMBL/GenBank/DDBJ whole genome shotgun (WGS) entry which is preliminary data.</text>
</comment>
<evidence type="ECO:0000313" key="2">
    <source>
        <dbReference type="EMBL" id="KRG19379.1"/>
    </source>
</evidence>
<feature type="chain" id="PRO_5043129838" evidence="1">
    <location>
        <begin position="26"/>
        <end position="258"/>
    </location>
</feature>
<dbReference type="PATRIC" id="fig|1590042.3.peg.928"/>
<dbReference type="STRING" id="437022.CC99x_00908"/>
<accession>A0A0Q9YTK9</accession>
<reference evidence="3" key="3">
    <citation type="submission" date="2021-06" db="EMBL/GenBank/DDBJ databases">
        <title>Genomic Description and Analysis of Intracellular Bacteria, Candidatus Berkiella cookevillensis and Candidatus Berkiella aquae.</title>
        <authorList>
            <person name="Kidane D.T."/>
            <person name="Mehari Y.T."/>
            <person name="Rice F.C."/>
            <person name="Arivett B.A."/>
            <person name="Farone A.L."/>
            <person name="Berk S.G."/>
            <person name="Farone M.B."/>
        </authorList>
    </citation>
    <scope>NUCLEOTIDE SEQUENCE</scope>
    <source>
        <strain evidence="3">CC99</strain>
    </source>
</reference>
<evidence type="ECO:0000313" key="4">
    <source>
        <dbReference type="Proteomes" id="UP000051494"/>
    </source>
</evidence>
<keyword evidence="1" id="KW-0732">Signal</keyword>
<dbReference type="EMBL" id="LKHV02000001">
    <property type="protein sequence ID" value="MCS5708993.1"/>
    <property type="molecule type" value="Genomic_DNA"/>
</dbReference>
<dbReference type="AlphaFoldDB" id="A0A0Q9YTK9"/>
<dbReference type="PROSITE" id="PS51257">
    <property type="entry name" value="PROKAR_LIPOPROTEIN"/>
    <property type="match status" value="1"/>
</dbReference>
<reference evidence="3" key="2">
    <citation type="journal article" date="2016" name="Genome Announc.">
        <title>Draft Genome Sequences of Two Novel Amoeba-Resistant Intranuclear Bacteria, 'Candidatus Berkiella cookevillensis' and 'Candidatus Berkiella aquae'.</title>
        <authorList>
            <person name="Mehari Y.T."/>
            <person name="Arivett B.A."/>
            <person name="Farone A.L."/>
            <person name="Gunderson J.H."/>
            <person name="Farone M.B."/>
        </authorList>
    </citation>
    <scope>NUCLEOTIDE SEQUENCE</scope>
    <source>
        <strain evidence="3">CC99</strain>
    </source>
</reference>
<name>A0A0Q9YTK9_9GAMM</name>
<feature type="signal peptide" evidence="1">
    <location>
        <begin position="1"/>
        <end position="25"/>
    </location>
</feature>
<dbReference type="InterPro" id="IPR021241">
    <property type="entry name" value="CsiV"/>
</dbReference>
<evidence type="ECO:0000313" key="3">
    <source>
        <dbReference type="EMBL" id="MCS5708993.1"/>
    </source>
</evidence>
<dbReference type="EMBL" id="LKHV01000003">
    <property type="protein sequence ID" value="KRG19379.1"/>
    <property type="molecule type" value="Genomic_DNA"/>
</dbReference>
<sequence>MFKNILALKSLVLVLLMLSCFKTYAKEEQWYQVEVLVFENLDKAGLQESYPLNPGRPNVSAAKNLLDASKALSTGDETQNYIQVSNDALQLNDAKDKIQKQGSFRIILHKGWKQRITDKNLSDTLRLVGGKSYSSRGGSDIQQDDALGANADVKQSAYEVDGTIKISKSRYLHVDTDLILTKPMRVLSTAAGVQGSLNAGTSATFANVSNRNAWQQDANAKLQAFRLKQSIKMRSSDVQYIDHPMYGMLVTIKPEKKK</sequence>
<dbReference type="Proteomes" id="UP000051494">
    <property type="component" value="Unassembled WGS sequence"/>
</dbReference>
<gene>
    <name evidence="3" type="ORF">CC99x_008770</name>
    <name evidence="2" type="ORF">CC99x_00908</name>
</gene>
<dbReference type="OrthoDB" id="5566524at2"/>